<organism evidence="5 6">
    <name type="scientific">Bacteroides oleiciplenus YIT 12058</name>
    <dbReference type="NCBI Taxonomy" id="742727"/>
    <lineage>
        <taxon>Bacteria</taxon>
        <taxon>Pseudomonadati</taxon>
        <taxon>Bacteroidota</taxon>
        <taxon>Bacteroidia</taxon>
        <taxon>Bacteroidales</taxon>
        <taxon>Bacteroidaceae</taxon>
        <taxon>Bacteroides</taxon>
    </lineage>
</organism>
<keyword evidence="6" id="KW-1185">Reference proteome</keyword>
<dbReference type="HOGENOM" id="CLU_046702_0_0_10"/>
<dbReference type="InterPro" id="IPR017900">
    <property type="entry name" value="4Fe4S_Fe_S_CS"/>
</dbReference>
<keyword evidence="2" id="KW-0408">Iron</keyword>
<dbReference type="PANTHER" id="PTHR40447:SF1">
    <property type="entry name" value="ANAEROBIC SULFITE REDUCTASE SUBUNIT A"/>
    <property type="match status" value="1"/>
</dbReference>
<keyword evidence="3" id="KW-0411">Iron-sulfur</keyword>
<feature type="domain" description="4Fe-4S ferredoxin-type" evidence="4">
    <location>
        <begin position="304"/>
        <end position="333"/>
    </location>
</feature>
<dbReference type="Gene3D" id="3.30.70.20">
    <property type="match status" value="1"/>
</dbReference>
<dbReference type="PANTHER" id="PTHR40447">
    <property type="entry name" value="ANAEROBIC SULFITE REDUCTASE SUBUNIT A"/>
    <property type="match status" value="1"/>
</dbReference>
<evidence type="ECO:0000259" key="4">
    <source>
        <dbReference type="PROSITE" id="PS51379"/>
    </source>
</evidence>
<protein>
    <recommendedName>
        <fullName evidence="4">4Fe-4S ferredoxin-type domain-containing protein</fullName>
    </recommendedName>
</protein>
<keyword evidence="1" id="KW-0479">Metal-binding</keyword>
<dbReference type="STRING" id="742727.HMPREF9447_03931"/>
<dbReference type="PROSITE" id="PS51379">
    <property type="entry name" value="4FE4S_FER_2"/>
    <property type="match status" value="2"/>
</dbReference>
<comment type="caution">
    <text evidence="5">The sequence shown here is derived from an EMBL/GenBank/DDBJ whole genome shotgun (WGS) entry which is preliminary data.</text>
</comment>
<dbReference type="EMBL" id="ADLF01000016">
    <property type="protein sequence ID" value="EKU89057.1"/>
    <property type="molecule type" value="Genomic_DNA"/>
</dbReference>
<name>K9EDN5_9BACE</name>
<reference evidence="5 6" key="1">
    <citation type="submission" date="2012-09" db="EMBL/GenBank/DDBJ databases">
        <title>The Genome Sequence of Bacteroides oleiciplenus YIT 12058.</title>
        <authorList>
            <consortium name="The Broad Institute Genome Sequencing Platform"/>
            <person name="Earl A."/>
            <person name="Ward D."/>
            <person name="Feldgarden M."/>
            <person name="Gevers D."/>
            <person name="Morotomi M."/>
            <person name="Walker B."/>
            <person name="Young S.K."/>
            <person name="Zeng Q."/>
            <person name="Gargeya S."/>
            <person name="Fitzgerald M."/>
            <person name="Haas B."/>
            <person name="Abouelleil A."/>
            <person name="Alvarado L."/>
            <person name="Arachchi H.M."/>
            <person name="Berlin A.M."/>
            <person name="Chapman S.B."/>
            <person name="Goldberg J."/>
            <person name="Griggs A."/>
            <person name="Gujja S."/>
            <person name="Hansen M."/>
            <person name="Howarth C."/>
            <person name="Imamovic A."/>
            <person name="Larimer J."/>
            <person name="McCowen C."/>
            <person name="Montmayeur A."/>
            <person name="Murphy C."/>
            <person name="Neiman D."/>
            <person name="Pearson M."/>
            <person name="Priest M."/>
            <person name="Roberts A."/>
            <person name="Saif S."/>
            <person name="Shea T."/>
            <person name="Sisk P."/>
            <person name="Sykes S."/>
            <person name="Wortman J."/>
            <person name="Nusbaum C."/>
            <person name="Birren B."/>
        </authorList>
    </citation>
    <scope>NUCLEOTIDE SEQUENCE [LARGE SCALE GENOMIC DNA]</scope>
    <source>
        <strain evidence="5 6">YIT 12058</strain>
    </source>
</reference>
<dbReference type="PATRIC" id="fig|742727.4.peg.4005"/>
<evidence type="ECO:0000256" key="2">
    <source>
        <dbReference type="ARBA" id="ARBA00023004"/>
    </source>
</evidence>
<dbReference type="PROSITE" id="PS00198">
    <property type="entry name" value="4FE4S_FER_1"/>
    <property type="match status" value="2"/>
</dbReference>
<evidence type="ECO:0000313" key="6">
    <source>
        <dbReference type="Proteomes" id="UP000009872"/>
    </source>
</evidence>
<dbReference type="InterPro" id="IPR017896">
    <property type="entry name" value="4Fe4S_Fe-S-bd"/>
</dbReference>
<dbReference type="SUPFAM" id="SSF46548">
    <property type="entry name" value="alpha-helical ferredoxin"/>
    <property type="match status" value="1"/>
</dbReference>
<evidence type="ECO:0000256" key="1">
    <source>
        <dbReference type="ARBA" id="ARBA00022723"/>
    </source>
</evidence>
<accession>K9EDN5</accession>
<proteinExistence type="predicted"/>
<dbReference type="GO" id="GO:0046872">
    <property type="term" value="F:metal ion binding"/>
    <property type="evidence" value="ECO:0007669"/>
    <property type="project" value="UniProtKB-KW"/>
</dbReference>
<dbReference type="AlphaFoldDB" id="K9EDN5"/>
<sequence>METMTNLHISKYALEEWLRQMVCSKTKVFAPVRNGKKVDFQSLAFDDKVADDYVQTTQSVKCFAFPKAEKLFSYRKEGKDIVLKENDSRDLPEIVLWKVRPCDAAGFAPLTAVFNWDYKDDIYNVRRSKMTLISFSCAQCDDSCFCTSVHGGPGNTEGSDIQITELPDQSALLEVLTSKGQSLIEKFVKAPVLAEGIDKEKYLASVPVRFPLDRLHEKLEGAFDSPVWKQQSERCLGCGACAFVCPTCACFDIQEDARGSSGNRIRCWDSCGFSLFTQHTSGHNPRSTQSTRWRQRILHKFLYMPERINETGCTGCGRCSRACPVDMNILEHLMSIANHG</sequence>
<evidence type="ECO:0000313" key="5">
    <source>
        <dbReference type="EMBL" id="EKU89057.1"/>
    </source>
</evidence>
<dbReference type="Proteomes" id="UP000009872">
    <property type="component" value="Unassembled WGS sequence"/>
</dbReference>
<feature type="domain" description="4Fe-4S ferredoxin-type" evidence="4">
    <location>
        <begin position="224"/>
        <end position="256"/>
    </location>
</feature>
<dbReference type="Pfam" id="PF17179">
    <property type="entry name" value="Fer4_22"/>
    <property type="match status" value="1"/>
</dbReference>
<dbReference type="eggNOG" id="COG1143">
    <property type="taxonomic scope" value="Bacteria"/>
</dbReference>
<evidence type="ECO:0000256" key="3">
    <source>
        <dbReference type="ARBA" id="ARBA00023014"/>
    </source>
</evidence>
<dbReference type="GO" id="GO:0051536">
    <property type="term" value="F:iron-sulfur cluster binding"/>
    <property type="evidence" value="ECO:0007669"/>
    <property type="project" value="UniProtKB-KW"/>
</dbReference>
<gene>
    <name evidence="5" type="ORF">HMPREF9447_03931</name>
</gene>